<dbReference type="GO" id="GO:0046872">
    <property type="term" value="F:metal ion binding"/>
    <property type="evidence" value="ECO:0007669"/>
    <property type="project" value="UniProtKB-KW"/>
</dbReference>
<keyword evidence="9 15" id="KW-0663">Pyridoxal phosphate</keyword>
<dbReference type="InterPro" id="IPR058240">
    <property type="entry name" value="rSAM_sf"/>
</dbReference>
<dbReference type="InterPro" id="IPR013785">
    <property type="entry name" value="Aldolase_TIM"/>
</dbReference>
<proteinExistence type="inferred from homology"/>
<evidence type="ECO:0000256" key="7">
    <source>
        <dbReference type="ARBA" id="ARBA00022691"/>
    </source>
</evidence>
<evidence type="ECO:0000313" key="18">
    <source>
        <dbReference type="EMBL" id="MEA5444521.1"/>
    </source>
</evidence>
<keyword evidence="10" id="KW-0408">Iron</keyword>
<protein>
    <recommendedName>
        <fullName evidence="5">L-lysine 2,3-aminomutase</fullName>
    </recommendedName>
    <alternativeName>
        <fullName evidence="13">EF-P post-translational modification enzyme B</fullName>
    </alternativeName>
</protein>
<evidence type="ECO:0000259" key="17">
    <source>
        <dbReference type="PROSITE" id="PS51918"/>
    </source>
</evidence>
<evidence type="ECO:0000256" key="14">
    <source>
        <dbReference type="PIRSR" id="PIRSR004911-1"/>
    </source>
</evidence>
<keyword evidence="8 14" id="KW-0479">Metal-binding</keyword>
<gene>
    <name evidence="18" type="primary">epmB</name>
    <name evidence="18" type="ORF">VCB98_01635</name>
</gene>
<dbReference type="NCBIfam" id="TIGR03821">
    <property type="entry name" value="EFP_modif_epmB"/>
    <property type="match status" value="1"/>
</dbReference>
<feature type="binding site" evidence="14">
    <location>
        <position position="138"/>
    </location>
    <ligand>
        <name>[4Fe-4S] cluster</name>
        <dbReference type="ChEBI" id="CHEBI:49883"/>
        <note>4Fe-4S-S-AdoMet</note>
    </ligand>
</feature>
<evidence type="ECO:0000256" key="8">
    <source>
        <dbReference type="ARBA" id="ARBA00022723"/>
    </source>
</evidence>
<evidence type="ECO:0000256" key="4">
    <source>
        <dbReference type="ARBA" id="ARBA00008703"/>
    </source>
</evidence>
<sequence length="346" mass="37942">MIPAHSAPRQPAGQSRPSEQASEADWHRLLAQGYREVGALLQDLSLSAEELAEPVDPATPFPLRVPRGYVARMRPGDPTDPLLRQVLPLDRENDAVPGYVNDPVGDLDSRQSAGVLHKYPGRALLVTTGACAIHCRYCFRRHFPYGEENAGRKRWRNSLEAVAADDSIREVILSGGDPLSLDNDKLRPLIEGLGKIAHVERLRIHTRLPVVLPERIDPELVALLTAFPGPVCLVIHANHAQELDESVARALGPLREAGVLLLNQAVLLKGVNDSVSAQEDLSARLTALAVAPYYLHQLDPVAGAAHFQVSDHRARTIIDELRRLAPGYMVPRLVQEIPGDQAKRPL</sequence>
<evidence type="ECO:0000256" key="15">
    <source>
        <dbReference type="PIRSR" id="PIRSR603739-50"/>
    </source>
</evidence>
<feature type="domain" description="Radical SAM core" evidence="17">
    <location>
        <begin position="117"/>
        <end position="332"/>
    </location>
</feature>
<dbReference type="SFLD" id="SFLDG01070">
    <property type="entry name" value="PLP-dependent"/>
    <property type="match status" value="1"/>
</dbReference>
<comment type="cofactor">
    <cofactor evidence="3">
        <name>[4Fe-4S] cluster</name>
        <dbReference type="ChEBI" id="CHEBI:49883"/>
    </cofactor>
</comment>
<comment type="catalytic activity">
    <reaction evidence="1">
        <text>L-lysine = D-beta-lysine</text>
        <dbReference type="Rhea" id="RHEA:44148"/>
        <dbReference type="ChEBI" id="CHEBI:32551"/>
        <dbReference type="ChEBI" id="CHEBI:84138"/>
    </reaction>
</comment>
<keyword evidence="11 14" id="KW-0411">Iron-sulfur</keyword>
<accession>A0AAP6MLW7</accession>
<evidence type="ECO:0000256" key="10">
    <source>
        <dbReference type="ARBA" id="ARBA00023004"/>
    </source>
</evidence>
<keyword evidence="7" id="KW-0949">S-adenosyl-L-methionine</keyword>
<evidence type="ECO:0000256" key="9">
    <source>
        <dbReference type="ARBA" id="ARBA00022898"/>
    </source>
</evidence>
<reference evidence="18 19" key="1">
    <citation type="submission" date="2023-12" db="EMBL/GenBank/DDBJ databases">
        <title>Whole-genome sequencing of halo(alkali)philic microorganisms from hypersaline lakes.</title>
        <authorList>
            <person name="Sorokin D.Y."/>
            <person name="Merkel A.Y."/>
            <person name="Messina E."/>
            <person name="Yakimov M."/>
        </authorList>
    </citation>
    <scope>NUCLEOTIDE SEQUENCE [LARGE SCALE GENOMIC DNA]</scope>
    <source>
        <strain evidence="18 19">AB-CW1</strain>
    </source>
</reference>
<evidence type="ECO:0000256" key="16">
    <source>
        <dbReference type="SAM" id="MobiDB-lite"/>
    </source>
</evidence>
<dbReference type="SFLD" id="SFLDF00314">
    <property type="entry name" value="L-lysine_2_3-aminomutase_(yjeK"/>
    <property type="match status" value="1"/>
</dbReference>
<evidence type="ECO:0000256" key="2">
    <source>
        <dbReference type="ARBA" id="ARBA00001933"/>
    </source>
</evidence>
<dbReference type="GO" id="GO:0051539">
    <property type="term" value="F:4 iron, 4 sulfur cluster binding"/>
    <property type="evidence" value="ECO:0007669"/>
    <property type="project" value="UniProtKB-KW"/>
</dbReference>
<evidence type="ECO:0000256" key="5">
    <source>
        <dbReference type="ARBA" id="ARBA00022363"/>
    </source>
</evidence>
<comment type="similarity">
    <text evidence="4">Belongs to the radical SAM superfamily. KamA family.</text>
</comment>
<evidence type="ECO:0000256" key="13">
    <source>
        <dbReference type="ARBA" id="ARBA00030756"/>
    </source>
</evidence>
<feature type="modified residue" description="N6-(pyridoxal phosphate)lysine" evidence="15">
    <location>
        <position position="343"/>
    </location>
</feature>
<dbReference type="SUPFAM" id="SSF102114">
    <property type="entry name" value="Radical SAM enzymes"/>
    <property type="match status" value="1"/>
</dbReference>
<evidence type="ECO:0000256" key="1">
    <source>
        <dbReference type="ARBA" id="ARBA00001352"/>
    </source>
</evidence>
<organism evidence="18 19">
    <name type="scientific">Natronospira elongata</name>
    <dbReference type="NCBI Taxonomy" id="3110268"/>
    <lineage>
        <taxon>Bacteria</taxon>
        <taxon>Pseudomonadati</taxon>
        <taxon>Pseudomonadota</taxon>
        <taxon>Gammaproteobacteria</taxon>
        <taxon>Natronospirales</taxon>
        <taxon>Natronospiraceae</taxon>
        <taxon>Natronospira</taxon>
    </lineage>
</organism>
<dbReference type="AlphaFoldDB" id="A0AAP6MLW7"/>
<dbReference type="NCBIfam" id="TIGR00238">
    <property type="entry name" value="KamA family radical SAM protein"/>
    <property type="match status" value="1"/>
</dbReference>
<dbReference type="SFLD" id="SFLDS00029">
    <property type="entry name" value="Radical_SAM"/>
    <property type="match status" value="1"/>
</dbReference>
<dbReference type="PANTHER" id="PTHR30538:SF1">
    <property type="entry name" value="L-LYSINE 2,3-AMINOMUTASE"/>
    <property type="match status" value="1"/>
</dbReference>
<dbReference type="InterPro" id="IPR003739">
    <property type="entry name" value="Lys_aminomutase/Glu_NH3_mut"/>
</dbReference>
<feature type="binding site" evidence="14">
    <location>
        <position position="135"/>
    </location>
    <ligand>
        <name>[4Fe-4S] cluster</name>
        <dbReference type="ChEBI" id="CHEBI:49883"/>
        <note>4Fe-4S-S-AdoMet</note>
    </ligand>
</feature>
<keyword evidence="19" id="KW-1185">Reference proteome</keyword>
<feature type="binding site" evidence="14">
    <location>
        <position position="131"/>
    </location>
    <ligand>
        <name>[4Fe-4S] cluster</name>
        <dbReference type="ChEBI" id="CHEBI:49883"/>
        <note>4Fe-4S-S-AdoMet</note>
    </ligand>
</feature>
<dbReference type="InterPro" id="IPR007197">
    <property type="entry name" value="rSAM"/>
</dbReference>
<keyword evidence="12" id="KW-0413">Isomerase</keyword>
<feature type="region of interest" description="Disordered" evidence="16">
    <location>
        <begin position="1"/>
        <end position="23"/>
    </location>
</feature>
<evidence type="ECO:0000256" key="6">
    <source>
        <dbReference type="ARBA" id="ARBA00022485"/>
    </source>
</evidence>
<dbReference type="Proteomes" id="UP001302316">
    <property type="component" value="Unassembled WGS sequence"/>
</dbReference>
<comment type="caution">
    <text evidence="18">The sequence shown here is derived from an EMBL/GenBank/DDBJ whole genome shotgun (WGS) entry which is preliminary data.</text>
</comment>
<dbReference type="Pfam" id="PF13353">
    <property type="entry name" value="Fer4_12"/>
    <property type="match status" value="1"/>
</dbReference>
<dbReference type="Gene3D" id="3.20.20.70">
    <property type="entry name" value="Aldolase class I"/>
    <property type="match status" value="1"/>
</dbReference>
<dbReference type="CDD" id="cd01335">
    <property type="entry name" value="Radical_SAM"/>
    <property type="match status" value="1"/>
</dbReference>
<dbReference type="InterPro" id="IPR022462">
    <property type="entry name" value="EpmB"/>
</dbReference>
<name>A0AAP6MLW7_9GAMM</name>
<dbReference type="PANTHER" id="PTHR30538">
    <property type="entry name" value="LYSINE 2,3-AMINOMUTASE-RELATED"/>
    <property type="match status" value="1"/>
</dbReference>
<evidence type="ECO:0000256" key="11">
    <source>
        <dbReference type="ARBA" id="ARBA00023014"/>
    </source>
</evidence>
<comment type="cofactor">
    <cofactor evidence="2 15">
        <name>pyridoxal 5'-phosphate</name>
        <dbReference type="ChEBI" id="CHEBI:597326"/>
    </cofactor>
</comment>
<dbReference type="GO" id="GO:0016853">
    <property type="term" value="F:isomerase activity"/>
    <property type="evidence" value="ECO:0007669"/>
    <property type="project" value="UniProtKB-KW"/>
</dbReference>
<evidence type="ECO:0000256" key="12">
    <source>
        <dbReference type="ARBA" id="ARBA00023235"/>
    </source>
</evidence>
<evidence type="ECO:0000256" key="3">
    <source>
        <dbReference type="ARBA" id="ARBA00001966"/>
    </source>
</evidence>
<evidence type="ECO:0000313" key="19">
    <source>
        <dbReference type="Proteomes" id="UP001302316"/>
    </source>
</evidence>
<dbReference type="PROSITE" id="PS51918">
    <property type="entry name" value="RADICAL_SAM"/>
    <property type="match status" value="1"/>
</dbReference>
<keyword evidence="6 14" id="KW-0004">4Fe-4S</keyword>
<dbReference type="EMBL" id="JAYGII010000002">
    <property type="protein sequence ID" value="MEA5444521.1"/>
    <property type="molecule type" value="Genomic_DNA"/>
</dbReference>
<dbReference type="PIRSF" id="PIRSF004911">
    <property type="entry name" value="DUF160"/>
    <property type="match status" value="1"/>
</dbReference>
<feature type="compositionally biased region" description="Polar residues" evidence="16">
    <location>
        <begin position="12"/>
        <end position="21"/>
    </location>
</feature>
<dbReference type="RefSeq" id="WP_346049806.1">
    <property type="nucleotide sequence ID" value="NZ_JAYGII010000002.1"/>
</dbReference>